<gene>
    <name evidence="1" type="ORF">HNQ75_003334</name>
</gene>
<organism evidence="1 2">
    <name type="scientific">Pseudorhizobium flavum</name>
    <dbReference type="NCBI Taxonomy" id="1335061"/>
    <lineage>
        <taxon>Bacteria</taxon>
        <taxon>Pseudomonadati</taxon>
        <taxon>Pseudomonadota</taxon>
        <taxon>Alphaproteobacteria</taxon>
        <taxon>Hyphomicrobiales</taxon>
        <taxon>Rhizobiaceae</taxon>
        <taxon>Rhizobium/Agrobacterium group</taxon>
        <taxon>Pseudorhizobium</taxon>
    </lineage>
</organism>
<evidence type="ECO:0000313" key="2">
    <source>
        <dbReference type="Proteomes" id="UP000535501"/>
    </source>
</evidence>
<evidence type="ECO:0000313" key="1">
    <source>
        <dbReference type="EMBL" id="MBB6181347.1"/>
    </source>
</evidence>
<dbReference type="EMBL" id="JACHEJ010000009">
    <property type="protein sequence ID" value="MBB6181347.1"/>
    <property type="molecule type" value="Genomic_DNA"/>
</dbReference>
<dbReference type="AlphaFoldDB" id="A0A7W9YZK9"/>
<reference evidence="1 2" key="1">
    <citation type="submission" date="2020-08" db="EMBL/GenBank/DDBJ databases">
        <title>Genomic Encyclopedia of Type Strains, Phase IV (KMG-IV): sequencing the most valuable type-strain genomes for metagenomic binning, comparative biology and taxonomic classification.</title>
        <authorList>
            <person name="Goeker M."/>
        </authorList>
    </citation>
    <scope>NUCLEOTIDE SEQUENCE [LARGE SCALE GENOMIC DNA]</scope>
    <source>
        <strain evidence="1 2">DSM 102134</strain>
    </source>
</reference>
<proteinExistence type="predicted"/>
<name>A0A7W9YZK9_9HYPH</name>
<dbReference type="Proteomes" id="UP000535501">
    <property type="component" value="Unassembled WGS sequence"/>
</dbReference>
<sequence length="112" mass="12516">MSEHLTQASYPGEIDIKGDRAPVTYKIKAMKEDDGAIHVALSLTAPRDWLLKHGFRHEAVLRRTEGEPVPVHFEETLTVADNIAVTLRAEEFVCKSMDELARTFPELGSKAN</sequence>
<accession>A0A7W9YZK9</accession>
<comment type="caution">
    <text evidence="1">The sequence shown here is derived from an EMBL/GenBank/DDBJ whole genome shotgun (WGS) entry which is preliminary data.</text>
</comment>
<dbReference type="RefSeq" id="WP_077548824.1">
    <property type="nucleotide sequence ID" value="NZ_JACHEJ010000009.1"/>
</dbReference>
<keyword evidence="2" id="KW-1185">Reference proteome</keyword>
<protein>
    <submittedName>
        <fullName evidence="1">Uncharacterized protein</fullName>
    </submittedName>
</protein>